<dbReference type="EC" id="4.2.1.19" evidence="6"/>
<proteinExistence type="inferred from homology"/>
<accession>A0A1E7JZG1</accession>
<dbReference type="STRING" id="1075402.AN216_17580"/>
<dbReference type="FunFam" id="3.30.230.40:FF:000001">
    <property type="entry name" value="Imidazoleglycerol-phosphate dehydratase HisB"/>
    <property type="match status" value="1"/>
</dbReference>
<evidence type="ECO:0000256" key="3">
    <source>
        <dbReference type="ARBA" id="ARBA00022605"/>
    </source>
</evidence>
<dbReference type="Gene3D" id="3.30.230.40">
    <property type="entry name" value="Imidazole glycerol phosphate dehydratase, domain 1"/>
    <property type="match status" value="2"/>
</dbReference>
<keyword evidence="5 6" id="KW-0456">Lyase</keyword>
<comment type="catalytic activity">
    <reaction evidence="6">
        <text>D-erythro-1-(imidazol-4-yl)glycerol 3-phosphate = 3-(imidazol-4-yl)-2-oxopropyl phosphate + H2O</text>
        <dbReference type="Rhea" id="RHEA:11040"/>
        <dbReference type="ChEBI" id="CHEBI:15377"/>
        <dbReference type="ChEBI" id="CHEBI:57766"/>
        <dbReference type="ChEBI" id="CHEBI:58278"/>
        <dbReference type="EC" id="4.2.1.19"/>
    </reaction>
</comment>
<organism evidence="7 8">
    <name type="scientific">Streptomyces oceani</name>
    <dbReference type="NCBI Taxonomy" id="1075402"/>
    <lineage>
        <taxon>Bacteria</taxon>
        <taxon>Bacillati</taxon>
        <taxon>Actinomycetota</taxon>
        <taxon>Actinomycetes</taxon>
        <taxon>Kitasatosporales</taxon>
        <taxon>Streptomycetaceae</taxon>
        <taxon>Streptomyces</taxon>
    </lineage>
</organism>
<dbReference type="UniPathway" id="UPA00031">
    <property type="reaction ID" value="UER00011"/>
</dbReference>
<dbReference type="NCBIfam" id="NF002111">
    <property type="entry name" value="PRK00951.2-1"/>
    <property type="match status" value="1"/>
</dbReference>
<dbReference type="SUPFAM" id="SSF54211">
    <property type="entry name" value="Ribosomal protein S5 domain 2-like"/>
    <property type="match status" value="2"/>
</dbReference>
<keyword evidence="8" id="KW-1185">Reference proteome</keyword>
<gene>
    <name evidence="6" type="primary">hisB</name>
    <name evidence="7" type="ORF">AN216_17580</name>
</gene>
<dbReference type="HAMAP" id="MF_00076">
    <property type="entry name" value="HisB"/>
    <property type="match status" value="1"/>
</dbReference>
<comment type="caution">
    <text evidence="7">The sequence shown here is derived from an EMBL/GenBank/DDBJ whole genome shotgun (WGS) entry which is preliminary data.</text>
</comment>
<evidence type="ECO:0000256" key="4">
    <source>
        <dbReference type="ARBA" id="ARBA00023102"/>
    </source>
</evidence>
<dbReference type="FunFam" id="3.30.230.40:FF:000003">
    <property type="entry name" value="Imidazoleglycerol-phosphate dehydratase HisB"/>
    <property type="match status" value="1"/>
</dbReference>
<evidence type="ECO:0000313" key="7">
    <source>
        <dbReference type="EMBL" id="OEU97059.1"/>
    </source>
</evidence>
<name>A0A1E7JZG1_9ACTN</name>
<evidence type="ECO:0000256" key="6">
    <source>
        <dbReference type="HAMAP-Rule" id="MF_00076"/>
    </source>
</evidence>
<dbReference type="RefSeq" id="WP_070197618.1">
    <property type="nucleotide sequence ID" value="NZ_LJGU01000132.1"/>
</dbReference>
<dbReference type="InterPro" id="IPR038494">
    <property type="entry name" value="IGPD_sf"/>
</dbReference>
<dbReference type="NCBIfam" id="NF002110">
    <property type="entry name" value="PRK00951.1-6"/>
    <property type="match status" value="1"/>
</dbReference>
<comment type="similarity">
    <text evidence="6">Belongs to the imidazoleglycerol-phosphate dehydratase family.</text>
</comment>
<evidence type="ECO:0000313" key="8">
    <source>
        <dbReference type="Proteomes" id="UP000176101"/>
    </source>
</evidence>
<sequence>MSRIGRAERSTKETSVAVEINLDGNGTVDVSTGVGFYDHMLDQLGRHGLFDLTVKTDGDLHIDSHHTIEDTSLALGAAFKQALGDKRGIVRFADASVPLDESLARVTVDLSGRPYLVHSEPAGMAPMIGPAYDTTMTRHILESFVAQAQIALHVDVPYGRNAHHIVECQFKALARALRYASEIDPRQGGIPSTKGAL</sequence>
<dbReference type="InterPro" id="IPR000807">
    <property type="entry name" value="ImidazoleglycerolP_deHydtase"/>
</dbReference>
<dbReference type="AlphaFoldDB" id="A0A1E7JZG1"/>
<dbReference type="Pfam" id="PF00475">
    <property type="entry name" value="IGPD"/>
    <property type="match status" value="1"/>
</dbReference>
<comment type="subcellular location">
    <subcellularLocation>
        <location evidence="6">Cytoplasm</location>
    </subcellularLocation>
</comment>
<dbReference type="GO" id="GO:0004424">
    <property type="term" value="F:imidazoleglycerol-phosphate dehydratase activity"/>
    <property type="evidence" value="ECO:0007669"/>
    <property type="project" value="UniProtKB-UniRule"/>
</dbReference>
<keyword evidence="6" id="KW-0963">Cytoplasm</keyword>
<evidence type="ECO:0000256" key="5">
    <source>
        <dbReference type="ARBA" id="ARBA00023239"/>
    </source>
</evidence>
<dbReference type="OrthoDB" id="9790411at2"/>
<keyword evidence="3 6" id="KW-0028">Amino-acid biosynthesis</keyword>
<dbReference type="InterPro" id="IPR020565">
    <property type="entry name" value="ImidazoleglycerP_deHydtase_CS"/>
</dbReference>
<keyword evidence="4 6" id="KW-0368">Histidine biosynthesis</keyword>
<dbReference type="PROSITE" id="PS00955">
    <property type="entry name" value="IGP_DEHYDRATASE_2"/>
    <property type="match status" value="1"/>
</dbReference>
<dbReference type="CDD" id="cd07914">
    <property type="entry name" value="IGPD"/>
    <property type="match status" value="1"/>
</dbReference>
<dbReference type="Proteomes" id="UP000176101">
    <property type="component" value="Unassembled WGS sequence"/>
</dbReference>
<dbReference type="GO" id="GO:0000105">
    <property type="term" value="P:L-histidine biosynthetic process"/>
    <property type="evidence" value="ECO:0007669"/>
    <property type="project" value="UniProtKB-UniRule"/>
</dbReference>
<protein>
    <recommendedName>
        <fullName evidence="2 6">Imidazoleglycerol-phosphate dehydratase</fullName>
        <shortName evidence="6">IGPD</shortName>
        <ecNumber evidence="6">4.2.1.19</ecNumber>
    </recommendedName>
</protein>
<reference evidence="7 8" key="1">
    <citation type="journal article" date="2016" name="Front. Microbiol.">
        <title>Comparative Genomics Analysis of Streptomyces Species Reveals Their Adaptation to the Marine Environment and Their Diversity at the Genomic Level.</title>
        <authorList>
            <person name="Tian X."/>
            <person name="Zhang Z."/>
            <person name="Yang T."/>
            <person name="Chen M."/>
            <person name="Li J."/>
            <person name="Chen F."/>
            <person name="Yang J."/>
            <person name="Li W."/>
            <person name="Zhang B."/>
            <person name="Zhang Z."/>
            <person name="Wu J."/>
            <person name="Zhang C."/>
            <person name="Long L."/>
            <person name="Xiao J."/>
        </authorList>
    </citation>
    <scope>NUCLEOTIDE SEQUENCE [LARGE SCALE GENOMIC DNA]</scope>
    <source>
        <strain evidence="7 8">SCSIO 02100</strain>
    </source>
</reference>
<evidence type="ECO:0000256" key="2">
    <source>
        <dbReference type="ARBA" id="ARBA00016664"/>
    </source>
</evidence>
<dbReference type="PATRIC" id="fig|1075402.3.peg.2499"/>
<evidence type="ECO:0000256" key="1">
    <source>
        <dbReference type="ARBA" id="ARBA00005047"/>
    </source>
</evidence>
<dbReference type="NCBIfam" id="NF002114">
    <property type="entry name" value="PRK00951.2-4"/>
    <property type="match status" value="1"/>
</dbReference>
<comment type="pathway">
    <text evidence="1 6">Amino-acid biosynthesis; L-histidine biosynthesis; L-histidine from 5-phospho-alpha-D-ribose 1-diphosphate: step 6/9.</text>
</comment>
<dbReference type="EMBL" id="LJGU01000132">
    <property type="protein sequence ID" value="OEU97059.1"/>
    <property type="molecule type" value="Genomic_DNA"/>
</dbReference>
<dbReference type="PANTHER" id="PTHR23133">
    <property type="entry name" value="IMIDAZOLEGLYCEROL-PHOSPHATE DEHYDRATASE HIS7"/>
    <property type="match status" value="1"/>
</dbReference>
<dbReference type="InterPro" id="IPR020568">
    <property type="entry name" value="Ribosomal_Su5_D2-typ_SF"/>
</dbReference>
<dbReference type="GO" id="GO:0005737">
    <property type="term" value="C:cytoplasm"/>
    <property type="evidence" value="ECO:0007669"/>
    <property type="project" value="UniProtKB-SubCell"/>
</dbReference>
<dbReference type="PANTHER" id="PTHR23133:SF2">
    <property type="entry name" value="IMIDAZOLEGLYCEROL-PHOSPHATE DEHYDRATASE"/>
    <property type="match status" value="1"/>
</dbReference>